<dbReference type="PROSITE" id="PS51257">
    <property type="entry name" value="PROKAR_LIPOPROTEIN"/>
    <property type="match status" value="1"/>
</dbReference>
<keyword evidence="1" id="KW-0732">Signal</keyword>
<evidence type="ECO:0000313" key="2">
    <source>
        <dbReference type="EMBL" id="RFM29643.1"/>
    </source>
</evidence>
<reference evidence="2 3" key="1">
    <citation type="submission" date="2018-08" db="EMBL/GenBank/DDBJ databases">
        <title>Chitinophagaceae sp. K23C18032701, a novel bacterium isolated from forest soil.</title>
        <authorList>
            <person name="Wang C."/>
        </authorList>
    </citation>
    <scope>NUCLEOTIDE SEQUENCE [LARGE SCALE GENOMIC DNA]</scope>
    <source>
        <strain evidence="2 3">K23C18032701</strain>
    </source>
</reference>
<name>A0A3E1NNZ5_9BACT</name>
<proteinExistence type="predicted"/>
<protein>
    <submittedName>
        <fullName evidence="2">DUF2963 domain-containing protein</fullName>
    </submittedName>
</protein>
<feature type="signal peptide" evidence="1">
    <location>
        <begin position="1"/>
        <end position="24"/>
    </location>
</feature>
<gene>
    <name evidence="2" type="ORF">DXN05_01270</name>
</gene>
<dbReference type="Proteomes" id="UP000261284">
    <property type="component" value="Unassembled WGS sequence"/>
</dbReference>
<organism evidence="2 3">
    <name type="scientific">Deminuibacter soli</name>
    <dbReference type="NCBI Taxonomy" id="2291815"/>
    <lineage>
        <taxon>Bacteria</taxon>
        <taxon>Pseudomonadati</taxon>
        <taxon>Bacteroidota</taxon>
        <taxon>Chitinophagia</taxon>
        <taxon>Chitinophagales</taxon>
        <taxon>Chitinophagaceae</taxon>
        <taxon>Deminuibacter</taxon>
    </lineage>
</organism>
<evidence type="ECO:0000313" key="3">
    <source>
        <dbReference type="Proteomes" id="UP000261284"/>
    </source>
</evidence>
<dbReference type="AlphaFoldDB" id="A0A3E1NNZ5"/>
<sequence>MKEIHSKIKLMRYLYLTLMAAAFASCTAYVPQETLDAKPHILTDVPITTANASPGNVQVFFNGELPHEPYYKMKLIEVSASAYRSNAAFLDKLKEQAAREGMDGLLLDGLNENQVVRNAWRDGYDPLLQRHLTAVGIRFKRTIHVDKIVKQQSLKVWGAGVSAPVNCDLTFNLHGQCKLGSRLADSLFSIEIYPYAASEIAYGHQPGWAYMQSEEIPKTGAMRNSDLLGLNSHYKYNDKWQLSGIEVARPVDFTGTSGKKIKQVLTVQYDDKQQLIKKTLYRNNAVEWIEMMTYDDTGRLAATERYKMNGDQKQVLLQSTLSYYTAGDLPEAEPGR</sequence>
<feature type="chain" id="PRO_5017819352" evidence="1">
    <location>
        <begin position="25"/>
        <end position="336"/>
    </location>
</feature>
<comment type="caution">
    <text evidence="2">The sequence shown here is derived from an EMBL/GenBank/DDBJ whole genome shotgun (WGS) entry which is preliminary data.</text>
</comment>
<accession>A0A3E1NNZ5</accession>
<evidence type="ECO:0000256" key="1">
    <source>
        <dbReference type="SAM" id="SignalP"/>
    </source>
</evidence>
<keyword evidence="3" id="KW-1185">Reference proteome</keyword>
<dbReference type="EMBL" id="QTJU01000001">
    <property type="protein sequence ID" value="RFM29643.1"/>
    <property type="molecule type" value="Genomic_DNA"/>
</dbReference>